<dbReference type="InterPro" id="IPR008906">
    <property type="entry name" value="HATC_C_dom"/>
</dbReference>
<dbReference type="PANTHER" id="PTHR37432">
    <property type="entry name" value="PROTEIN CBG21304"/>
    <property type="match status" value="1"/>
</dbReference>
<proteinExistence type="predicted"/>
<evidence type="ECO:0000313" key="2">
    <source>
        <dbReference type="EMBL" id="EFP01590.1"/>
    </source>
</evidence>
<dbReference type="STRING" id="31234.E3NK21"/>
<dbReference type="AlphaFoldDB" id="E3NK21"/>
<dbReference type="SUPFAM" id="SSF53098">
    <property type="entry name" value="Ribonuclease H-like"/>
    <property type="match status" value="1"/>
</dbReference>
<protein>
    <recommendedName>
        <fullName evidence="1">HAT C-terminal dimerisation domain-containing protein</fullName>
    </recommendedName>
</protein>
<reference evidence="2" key="1">
    <citation type="submission" date="2007-07" db="EMBL/GenBank/DDBJ databases">
        <title>PCAP assembly of the Caenorhabditis remanei genome.</title>
        <authorList>
            <consortium name="The Caenorhabditis remanei Sequencing Consortium"/>
            <person name="Wilson R.K."/>
        </authorList>
    </citation>
    <scope>NUCLEOTIDE SEQUENCE [LARGE SCALE GENOMIC DNA]</scope>
    <source>
        <strain evidence="2">PB4641</strain>
    </source>
</reference>
<dbReference type="Pfam" id="PF05699">
    <property type="entry name" value="Dimer_Tnp_hAT"/>
    <property type="match status" value="1"/>
</dbReference>
<sequence>MARKIHQKHLQQLVENSDPRILLGDPFRRETVKVVLYRAEGEDEFEKTGRVACTLCNAILSETAGSHIKRHVEDNCKKRKNSKNEDDIEEVPAKQRKMTEFNQKKLLHMQIGKITSACAKFCLRSGKSFNFCSSSAVTQYASDIIDAIVPGFDAEETMKQLPTRNTIQKHAETYSKDIVKRAFETVSEYAGKRLCLLVDHGKLIHNYLSIYGSFVDEHFRLQLIPLGFTPALEGKSIVETARLIASRFEENGISEDVAYQSYLTADGALSGLSNHFRKFIRCVSHSLNLLASRSLKPLDRHIYKFDNNELKILSNLDEIMMNAGQVSNAIRTNVKLCEKLSKLPALSVQTRWLIGLKCLVDIVALSEEIQSNFSLLSNIGKQAFSKLSADGFKTARTLIAFFDEFLTYNDVFQSQKEVSLHLVLPLYKRIEERWRKYIKLNFSGLVPELLNTEILPLLAKSGLTALDYYYQEFSDIHYAAVLLSPGTKRMQMFEKDEIKKAKNLIREMLPRGPSPPKEAKKSEEVGGIESLYALVSDSPIEEDFEQDELKTYLSEHVEFGRKESVESYWRRKKNDFPQLYDVAAQVFSIVPSESVCETAFSTASYLLDKRRTRLGAERAELVVLGCQLASKFPEWL</sequence>
<organism evidence="3">
    <name type="scientific">Caenorhabditis remanei</name>
    <name type="common">Caenorhabditis vulgaris</name>
    <dbReference type="NCBI Taxonomy" id="31234"/>
    <lineage>
        <taxon>Eukaryota</taxon>
        <taxon>Metazoa</taxon>
        <taxon>Ecdysozoa</taxon>
        <taxon>Nematoda</taxon>
        <taxon>Chromadorea</taxon>
        <taxon>Rhabditida</taxon>
        <taxon>Rhabditina</taxon>
        <taxon>Rhabditomorpha</taxon>
        <taxon>Rhabditoidea</taxon>
        <taxon>Rhabditidae</taxon>
        <taxon>Peloderinae</taxon>
        <taxon>Caenorhabditis</taxon>
    </lineage>
</organism>
<keyword evidence="3" id="KW-1185">Reference proteome</keyword>
<dbReference type="PANTHER" id="PTHR37432:SF1">
    <property type="entry name" value="HAT C-TERMINAL DIMERISATION DOMAIN-CONTAINING PROTEIN-RELATED"/>
    <property type="match status" value="1"/>
</dbReference>
<dbReference type="InParanoid" id="E3NK21"/>
<dbReference type="OrthoDB" id="5859706at2759"/>
<dbReference type="eggNOG" id="ENOG502RT7X">
    <property type="taxonomic scope" value="Eukaryota"/>
</dbReference>
<dbReference type="GO" id="GO:0046983">
    <property type="term" value="F:protein dimerization activity"/>
    <property type="evidence" value="ECO:0007669"/>
    <property type="project" value="InterPro"/>
</dbReference>
<dbReference type="HOGENOM" id="CLU_029485_0_0_1"/>
<feature type="domain" description="HAT C-terminal dimerisation" evidence="1">
    <location>
        <begin position="548"/>
        <end position="621"/>
    </location>
</feature>
<dbReference type="InterPro" id="IPR012337">
    <property type="entry name" value="RNaseH-like_sf"/>
</dbReference>
<dbReference type="EMBL" id="DS268775">
    <property type="protein sequence ID" value="EFP01590.1"/>
    <property type="molecule type" value="Genomic_DNA"/>
</dbReference>
<name>E3NK21_CAERE</name>
<evidence type="ECO:0000313" key="3">
    <source>
        <dbReference type="Proteomes" id="UP000008281"/>
    </source>
</evidence>
<dbReference type="OMA" id="QTRWLIG"/>
<gene>
    <name evidence="2" type="ORF">CRE_30525</name>
</gene>
<dbReference type="Proteomes" id="UP000008281">
    <property type="component" value="Unassembled WGS sequence"/>
</dbReference>
<evidence type="ECO:0000259" key="1">
    <source>
        <dbReference type="Pfam" id="PF05699"/>
    </source>
</evidence>
<accession>E3NK21</accession>